<protein>
    <submittedName>
        <fullName evidence="1">Uncharacterized protein</fullName>
    </submittedName>
</protein>
<reference evidence="2" key="1">
    <citation type="journal article" date="2022" name="Mol. Ecol. Resour.">
        <title>The genomes of chicory, endive, great burdock and yacon provide insights into Asteraceae palaeo-polyploidization history and plant inulin production.</title>
        <authorList>
            <person name="Fan W."/>
            <person name="Wang S."/>
            <person name="Wang H."/>
            <person name="Wang A."/>
            <person name="Jiang F."/>
            <person name="Liu H."/>
            <person name="Zhao H."/>
            <person name="Xu D."/>
            <person name="Zhang Y."/>
        </authorList>
    </citation>
    <scope>NUCLEOTIDE SEQUENCE [LARGE SCALE GENOMIC DNA]</scope>
    <source>
        <strain evidence="2">cv. Yunnan</strain>
    </source>
</reference>
<organism evidence="1 2">
    <name type="scientific">Smallanthus sonchifolius</name>
    <dbReference type="NCBI Taxonomy" id="185202"/>
    <lineage>
        <taxon>Eukaryota</taxon>
        <taxon>Viridiplantae</taxon>
        <taxon>Streptophyta</taxon>
        <taxon>Embryophyta</taxon>
        <taxon>Tracheophyta</taxon>
        <taxon>Spermatophyta</taxon>
        <taxon>Magnoliopsida</taxon>
        <taxon>eudicotyledons</taxon>
        <taxon>Gunneridae</taxon>
        <taxon>Pentapetalae</taxon>
        <taxon>asterids</taxon>
        <taxon>campanulids</taxon>
        <taxon>Asterales</taxon>
        <taxon>Asteraceae</taxon>
        <taxon>Asteroideae</taxon>
        <taxon>Heliantheae alliance</taxon>
        <taxon>Millerieae</taxon>
        <taxon>Smallanthus</taxon>
    </lineage>
</organism>
<proteinExistence type="predicted"/>
<dbReference type="Proteomes" id="UP001056120">
    <property type="component" value="Linkage Group LG20"/>
</dbReference>
<evidence type="ECO:0000313" key="2">
    <source>
        <dbReference type="Proteomes" id="UP001056120"/>
    </source>
</evidence>
<sequence>MVNQLLAGVHIASAAEVMAFGARFRLDRRSLFDDIKHSEGTSWYAYVVSSALHDVGNILHKDSMLQGGSLRRKRWKHGSRFVNVDAEQILSSLEKEMDLNRL</sequence>
<name>A0ACB9D9I3_9ASTR</name>
<comment type="caution">
    <text evidence="1">The sequence shown here is derived from an EMBL/GenBank/DDBJ whole genome shotgun (WGS) entry which is preliminary data.</text>
</comment>
<dbReference type="EMBL" id="CM042037">
    <property type="protein sequence ID" value="KAI3743190.1"/>
    <property type="molecule type" value="Genomic_DNA"/>
</dbReference>
<reference evidence="1 2" key="2">
    <citation type="journal article" date="2022" name="Mol. Ecol. Resour.">
        <title>The genomes of chicory, endive, great burdock and yacon provide insights into Asteraceae paleo-polyploidization history and plant inulin production.</title>
        <authorList>
            <person name="Fan W."/>
            <person name="Wang S."/>
            <person name="Wang H."/>
            <person name="Wang A."/>
            <person name="Jiang F."/>
            <person name="Liu H."/>
            <person name="Zhao H."/>
            <person name="Xu D."/>
            <person name="Zhang Y."/>
        </authorList>
    </citation>
    <scope>NUCLEOTIDE SEQUENCE [LARGE SCALE GENOMIC DNA]</scope>
    <source>
        <strain evidence="2">cv. Yunnan</strain>
        <tissue evidence="1">Leaves</tissue>
    </source>
</reference>
<keyword evidence="2" id="KW-1185">Reference proteome</keyword>
<accession>A0ACB9D9I3</accession>
<gene>
    <name evidence="1" type="ORF">L1987_60896</name>
</gene>
<evidence type="ECO:0000313" key="1">
    <source>
        <dbReference type="EMBL" id="KAI3743190.1"/>
    </source>
</evidence>